<reference evidence="2 3" key="1">
    <citation type="submission" date="2020-02" db="EMBL/GenBank/DDBJ databases">
        <title>Synteny-based analysis reveals conserved mechanism for high triclosan tolerance in Pseudomonas, as well as instances of horizontal transfer.</title>
        <authorList>
            <person name="Mcfarland A.G."/>
            <person name="Bertucci H.K."/>
            <person name="Litmann E."/>
            <person name="Shen J."/>
            <person name="Huttenhower C."/>
            <person name="Hartmann E.M."/>
        </authorList>
    </citation>
    <scope>NUCLEOTIDE SEQUENCE [LARGE SCALE GENOMIC DNA]</scope>
    <source>
        <strain evidence="2 3">115A1</strain>
    </source>
</reference>
<keyword evidence="3" id="KW-1185">Reference proteome</keyword>
<keyword evidence="1" id="KW-1133">Transmembrane helix</keyword>
<dbReference type="RefSeq" id="WP_181072931.1">
    <property type="nucleotide sequence ID" value="NZ_JAAMRF010000012.1"/>
</dbReference>
<name>A0ABR5Z698_9GAMM</name>
<proteinExistence type="predicted"/>
<keyword evidence="1" id="KW-0472">Membrane</keyword>
<protein>
    <submittedName>
        <fullName evidence="2">Uncharacterized protein</fullName>
    </submittedName>
</protein>
<sequence length="77" mass="8740">MSTLIEILFLCSGAFAVLYKMRRSDLKVSDLFFLKSIIGGVPLKGGRKQRLIMDVLFYFFMFMSMVVVVVKHIAKSG</sequence>
<keyword evidence="1" id="KW-0812">Transmembrane</keyword>
<organism evidence="2 3">
    <name type="scientific">Stutzerimonas azotifigens</name>
    <dbReference type="NCBI Taxonomy" id="291995"/>
    <lineage>
        <taxon>Bacteria</taxon>
        <taxon>Pseudomonadati</taxon>
        <taxon>Pseudomonadota</taxon>
        <taxon>Gammaproteobacteria</taxon>
        <taxon>Pseudomonadales</taxon>
        <taxon>Pseudomonadaceae</taxon>
        <taxon>Stutzerimonas</taxon>
    </lineage>
</organism>
<dbReference type="Proteomes" id="UP000786387">
    <property type="component" value="Unassembled WGS sequence"/>
</dbReference>
<gene>
    <name evidence="2" type="ORF">G7026_20570</name>
</gene>
<dbReference type="EMBL" id="JAAMRF010000012">
    <property type="protein sequence ID" value="MBA1275742.1"/>
    <property type="molecule type" value="Genomic_DNA"/>
</dbReference>
<evidence type="ECO:0000313" key="2">
    <source>
        <dbReference type="EMBL" id="MBA1275742.1"/>
    </source>
</evidence>
<accession>A0ABR5Z698</accession>
<evidence type="ECO:0000256" key="1">
    <source>
        <dbReference type="SAM" id="Phobius"/>
    </source>
</evidence>
<feature type="transmembrane region" description="Helical" evidence="1">
    <location>
        <begin position="55"/>
        <end position="74"/>
    </location>
</feature>
<comment type="caution">
    <text evidence="2">The sequence shown here is derived from an EMBL/GenBank/DDBJ whole genome shotgun (WGS) entry which is preliminary data.</text>
</comment>
<evidence type="ECO:0000313" key="3">
    <source>
        <dbReference type="Proteomes" id="UP000786387"/>
    </source>
</evidence>